<feature type="signal peptide" evidence="1">
    <location>
        <begin position="1"/>
        <end position="27"/>
    </location>
</feature>
<dbReference type="PANTHER" id="PTHR34387">
    <property type="entry name" value="SLR1258 PROTEIN"/>
    <property type="match status" value="1"/>
</dbReference>
<evidence type="ECO:0000256" key="1">
    <source>
        <dbReference type="SAM" id="SignalP"/>
    </source>
</evidence>
<dbReference type="OrthoDB" id="9785192at2"/>
<dbReference type="EMBL" id="BHVZ01000001">
    <property type="protein sequence ID" value="GCB29326.1"/>
    <property type="molecule type" value="Genomic_DNA"/>
</dbReference>
<dbReference type="Pfam" id="PF04402">
    <property type="entry name" value="SIMPL"/>
    <property type="match status" value="1"/>
</dbReference>
<keyword evidence="3" id="KW-1185">Reference proteome</keyword>
<dbReference type="Gene3D" id="3.30.70.2970">
    <property type="entry name" value="Protein of unknown function (DUF541), domain 2"/>
    <property type="match status" value="1"/>
</dbReference>
<comment type="caution">
    <text evidence="2">The sequence shown here is derived from an EMBL/GenBank/DDBJ whole genome shotgun (WGS) entry which is preliminary data.</text>
</comment>
<dbReference type="GO" id="GO:0006974">
    <property type="term" value="P:DNA damage response"/>
    <property type="evidence" value="ECO:0007669"/>
    <property type="project" value="TreeGrafter"/>
</dbReference>
<reference evidence="2 3" key="1">
    <citation type="submission" date="2018-10" db="EMBL/GenBank/DDBJ databases">
        <title>Draft Genome Sequence of Anaerotignum sp. KCTC 15736.</title>
        <authorList>
            <person name="Choi S.H."/>
            <person name="Kim J.S."/>
            <person name="Kang S.W."/>
            <person name="Lee J.S."/>
            <person name="Park S.H."/>
        </authorList>
    </citation>
    <scope>NUCLEOTIDE SEQUENCE [LARGE SCALE GENOMIC DNA]</scope>
    <source>
        <strain evidence="2 3">KCTC 15736</strain>
    </source>
</reference>
<organism evidence="2 3">
    <name type="scientific">Anaerotignum faecicola</name>
    <dbReference type="NCBI Taxonomy" id="2358141"/>
    <lineage>
        <taxon>Bacteria</taxon>
        <taxon>Bacillati</taxon>
        <taxon>Bacillota</taxon>
        <taxon>Clostridia</taxon>
        <taxon>Lachnospirales</taxon>
        <taxon>Anaerotignaceae</taxon>
        <taxon>Anaerotignum</taxon>
    </lineage>
</organism>
<sequence length="243" mass="25592">MKKWARGLVVCAATAVLSIGAACMAYAAEGEINVNGTGVVQADPDTADISLEISTDGKAAQAAQKENNRITAAVTKAMTDLNVKKDDIVTAYTSVYPTYRYNDETGKRTITGYHAETHLQVKTKDINNTGKYIDAALQAGATGTNGVSFSIADQSKYYGQALQAAVKNAEKSAAAIAQAYGKPLGAVKNVSEISRNYYYMNTDSNAKSSMMATEDAVADGGLGTTISYGKIEITANISVTYGF</sequence>
<dbReference type="PANTHER" id="PTHR34387:SF2">
    <property type="entry name" value="SLR1258 PROTEIN"/>
    <property type="match status" value="1"/>
</dbReference>
<dbReference type="Gene3D" id="3.30.110.170">
    <property type="entry name" value="Protein of unknown function (DUF541), domain 1"/>
    <property type="match status" value="1"/>
</dbReference>
<gene>
    <name evidence="2" type="ORF">KGMB03357_09870</name>
</gene>
<dbReference type="PROSITE" id="PS51257">
    <property type="entry name" value="PROKAR_LIPOPROTEIN"/>
    <property type="match status" value="1"/>
</dbReference>
<proteinExistence type="predicted"/>
<protein>
    <submittedName>
        <fullName evidence="2">SIMPL domain-containing protein</fullName>
    </submittedName>
</protein>
<dbReference type="AlphaFoldDB" id="A0A401LCM8"/>
<accession>A0A401LCM8</accession>
<dbReference type="InterPro" id="IPR007497">
    <property type="entry name" value="SIMPL/DUF541"/>
</dbReference>
<evidence type="ECO:0000313" key="2">
    <source>
        <dbReference type="EMBL" id="GCB29326.1"/>
    </source>
</evidence>
<dbReference type="Proteomes" id="UP000287361">
    <property type="component" value="Unassembled WGS sequence"/>
</dbReference>
<name>A0A401LCM8_9FIRM</name>
<feature type="chain" id="PRO_5019276347" evidence="1">
    <location>
        <begin position="28"/>
        <end position="243"/>
    </location>
</feature>
<keyword evidence="1" id="KW-0732">Signal</keyword>
<evidence type="ECO:0000313" key="3">
    <source>
        <dbReference type="Proteomes" id="UP000287361"/>
    </source>
</evidence>
<dbReference type="InterPro" id="IPR052022">
    <property type="entry name" value="26kDa_periplasmic_antigen"/>
</dbReference>